<evidence type="ECO:0000256" key="6">
    <source>
        <dbReference type="ARBA" id="ARBA00023004"/>
    </source>
</evidence>
<organism evidence="9 10">
    <name type="scientific">Cyprinus carpio carpio</name>
    <dbReference type="NCBI Taxonomy" id="630221"/>
    <lineage>
        <taxon>Eukaryota</taxon>
        <taxon>Metazoa</taxon>
        <taxon>Chordata</taxon>
        <taxon>Craniata</taxon>
        <taxon>Vertebrata</taxon>
        <taxon>Euteleostomi</taxon>
        <taxon>Actinopterygii</taxon>
        <taxon>Neopterygii</taxon>
        <taxon>Teleostei</taxon>
        <taxon>Ostariophysi</taxon>
        <taxon>Cypriniformes</taxon>
        <taxon>Cyprinidae</taxon>
        <taxon>Cyprininae</taxon>
        <taxon>Cyprinus</taxon>
    </lineage>
</organism>
<keyword evidence="10" id="KW-1185">Reference proteome</keyword>
<dbReference type="PRINTS" id="PR00612">
    <property type="entry name" value="ALPHAHAEM"/>
</dbReference>
<dbReference type="InterPro" id="IPR009050">
    <property type="entry name" value="Globin-like_sf"/>
</dbReference>
<dbReference type="Gene3D" id="1.10.490.10">
    <property type="entry name" value="Globins"/>
    <property type="match status" value="1"/>
</dbReference>
<evidence type="ECO:0000256" key="3">
    <source>
        <dbReference type="ARBA" id="ARBA00022617"/>
    </source>
</evidence>
<dbReference type="GO" id="GO:0020037">
    <property type="term" value="F:heme binding"/>
    <property type="evidence" value="ECO:0007669"/>
    <property type="project" value="InterPro"/>
</dbReference>
<evidence type="ECO:0000256" key="1">
    <source>
        <dbReference type="ARBA" id="ARBA00008705"/>
    </source>
</evidence>
<dbReference type="GO" id="GO:0031720">
    <property type="term" value="F:haptoglobin binding"/>
    <property type="evidence" value="ECO:0007669"/>
    <property type="project" value="TreeGrafter"/>
</dbReference>
<dbReference type="SUPFAM" id="SSF46458">
    <property type="entry name" value="Globin-like"/>
    <property type="match status" value="1"/>
</dbReference>
<dbReference type="GO" id="GO:0043177">
    <property type="term" value="F:organic acid binding"/>
    <property type="evidence" value="ECO:0007669"/>
    <property type="project" value="TreeGrafter"/>
</dbReference>
<reference evidence="9" key="1">
    <citation type="submission" date="2025-08" db="UniProtKB">
        <authorList>
            <consortium name="Ensembl"/>
        </authorList>
    </citation>
    <scope>IDENTIFICATION</scope>
</reference>
<proteinExistence type="inferred from homology"/>
<dbReference type="PANTHER" id="PTHR11442:SF41">
    <property type="entry name" value="HEMOGLOBIN SUBUNIT ZETA"/>
    <property type="match status" value="1"/>
</dbReference>
<accession>A0A9J7YI96</accession>
<name>A0A9J7YI96_CYPCA</name>
<feature type="domain" description="Globin" evidence="8">
    <location>
        <begin position="2"/>
        <end position="197"/>
    </location>
</feature>
<evidence type="ECO:0000256" key="2">
    <source>
        <dbReference type="ARBA" id="ARBA00022448"/>
    </source>
</evidence>
<reference evidence="9" key="2">
    <citation type="submission" date="2025-09" db="UniProtKB">
        <authorList>
            <consortium name="Ensembl"/>
        </authorList>
    </citation>
    <scope>IDENTIFICATION</scope>
</reference>
<keyword evidence="4 7" id="KW-0561">Oxygen transport</keyword>
<keyword evidence="6" id="KW-0408">Iron</keyword>
<evidence type="ECO:0000313" key="9">
    <source>
        <dbReference type="Ensembl" id="ENSCCRP00000118488.1"/>
    </source>
</evidence>
<dbReference type="Ensembl" id="ENSCCRT00000112266.1">
    <property type="protein sequence ID" value="ENSCCRP00000118488.1"/>
    <property type="gene ID" value="ENSCCRG00000077986.1"/>
</dbReference>
<dbReference type="GeneTree" id="ENSGT00940000163288"/>
<evidence type="ECO:0000259" key="8">
    <source>
        <dbReference type="PROSITE" id="PS01033"/>
    </source>
</evidence>
<keyword evidence="5" id="KW-0479">Metal-binding</keyword>
<dbReference type="GO" id="GO:0019825">
    <property type="term" value="F:oxygen binding"/>
    <property type="evidence" value="ECO:0007669"/>
    <property type="project" value="InterPro"/>
</dbReference>
<dbReference type="GO" id="GO:0005833">
    <property type="term" value="C:hemoglobin complex"/>
    <property type="evidence" value="ECO:0007669"/>
    <property type="project" value="InterPro"/>
</dbReference>
<keyword evidence="2 7" id="KW-0813">Transport</keyword>
<dbReference type="InterPro" id="IPR002338">
    <property type="entry name" value="Hemoglobin_a-typ"/>
</dbReference>
<dbReference type="FunFam" id="1.10.490.10:FF:000002">
    <property type="entry name" value="Hemoglobin subunit alpha"/>
    <property type="match status" value="1"/>
</dbReference>
<evidence type="ECO:0000256" key="7">
    <source>
        <dbReference type="RuleBase" id="RU000356"/>
    </source>
</evidence>
<dbReference type="InterPro" id="IPR000971">
    <property type="entry name" value="Globin"/>
</dbReference>
<comment type="similarity">
    <text evidence="1 7">Belongs to the globin family.</text>
</comment>
<dbReference type="PANTHER" id="PTHR11442">
    <property type="entry name" value="HEMOGLOBIN FAMILY MEMBER"/>
    <property type="match status" value="1"/>
</dbReference>
<dbReference type="Pfam" id="PF00042">
    <property type="entry name" value="Globin"/>
    <property type="match status" value="1"/>
</dbReference>
<dbReference type="GO" id="GO:0072562">
    <property type="term" value="C:blood microparticle"/>
    <property type="evidence" value="ECO:0007669"/>
    <property type="project" value="TreeGrafter"/>
</dbReference>
<dbReference type="GO" id="GO:0004601">
    <property type="term" value="F:peroxidase activity"/>
    <property type="evidence" value="ECO:0007669"/>
    <property type="project" value="TreeGrafter"/>
</dbReference>
<dbReference type="GO" id="GO:0031838">
    <property type="term" value="C:haptoglobin-hemoglobin complex"/>
    <property type="evidence" value="ECO:0007669"/>
    <property type="project" value="TreeGrafter"/>
</dbReference>
<protein>
    <recommendedName>
        <fullName evidence="8">Globin domain-containing protein</fullName>
    </recommendedName>
</protein>
<dbReference type="GO" id="GO:0042744">
    <property type="term" value="P:hydrogen peroxide catabolic process"/>
    <property type="evidence" value="ECO:0007669"/>
    <property type="project" value="TreeGrafter"/>
</dbReference>
<keyword evidence="3 7" id="KW-0349">Heme</keyword>
<evidence type="ECO:0000256" key="5">
    <source>
        <dbReference type="ARBA" id="ARBA00022723"/>
    </source>
</evidence>
<dbReference type="GO" id="GO:0005344">
    <property type="term" value="F:oxygen carrier activity"/>
    <property type="evidence" value="ECO:0007669"/>
    <property type="project" value="UniProtKB-KW"/>
</dbReference>
<dbReference type="AlphaFoldDB" id="A0A9J7YI96"/>
<sequence>MSLSAKDKAAVKDLWAKISGKADDIGQDALSRMLVVYPQTKTYFSHWKDLSPGSAPVRKHGKTVMSGVAEAVSKIDDLTSGLLNLSELHAFQLRIDPANFKVSATKFTFSQLRFCLTLLVTATFCFFFHRFCPTTSSWFWPLCSPPISLQRPMLLWTSSSVLCLLLCPRSTDKRMLSVFESDRVRPDECLYKHSVLL</sequence>
<dbReference type="InterPro" id="IPR012292">
    <property type="entry name" value="Globin/Proto"/>
</dbReference>
<dbReference type="PROSITE" id="PS01033">
    <property type="entry name" value="GLOBIN"/>
    <property type="match status" value="1"/>
</dbReference>
<dbReference type="InterPro" id="IPR050056">
    <property type="entry name" value="Hemoglobin_oxygen_transport"/>
</dbReference>
<dbReference type="Proteomes" id="UP001108240">
    <property type="component" value="Unplaced"/>
</dbReference>
<evidence type="ECO:0000256" key="4">
    <source>
        <dbReference type="ARBA" id="ARBA00022621"/>
    </source>
</evidence>
<evidence type="ECO:0000313" key="10">
    <source>
        <dbReference type="Proteomes" id="UP001108240"/>
    </source>
</evidence>
<dbReference type="GO" id="GO:0046872">
    <property type="term" value="F:metal ion binding"/>
    <property type="evidence" value="ECO:0007669"/>
    <property type="project" value="UniProtKB-KW"/>
</dbReference>